<dbReference type="EMBL" id="JACHOT010000001">
    <property type="protein sequence ID" value="MBB4649235.1"/>
    <property type="molecule type" value="Genomic_DNA"/>
</dbReference>
<organism evidence="1 2">
    <name type="scientific">Aminobacter niigataensis</name>
    <dbReference type="NCBI Taxonomy" id="83265"/>
    <lineage>
        <taxon>Bacteria</taxon>
        <taxon>Pseudomonadati</taxon>
        <taxon>Pseudomonadota</taxon>
        <taxon>Alphaproteobacteria</taxon>
        <taxon>Hyphomicrobiales</taxon>
        <taxon>Phyllobacteriaceae</taxon>
        <taxon>Aminobacter</taxon>
    </lineage>
</organism>
<gene>
    <name evidence="1" type="ORF">GGQ99_000957</name>
</gene>
<accession>A0ABR6KXH8</accession>
<sequence>MDLTAKLKAIVADMVFQIATFQTEIDALRAENVALSKALTAATAPQSANDTQKETVTKKA</sequence>
<comment type="caution">
    <text evidence="1">The sequence shown here is derived from an EMBL/GenBank/DDBJ whole genome shotgun (WGS) entry which is preliminary data.</text>
</comment>
<dbReference type="Proteomes" id="UP000539538">
    <property type="component" value="Unassembled WGS sequence"/>
</dbReference>
<evidence type="ECO:0000313" key="2">
    <source>
        <dbReference type="Proteomes" id="UP000539538"/>
    </source>
</evidence>
<evidence type="ECO:0000313" key="1">
    <source>
        <dbReference type="EMBL" id="MBB4649235.1"/>
    </source>
</evidence>
<name>A0ABR6KXH8_9HYPH</name>
<keyword evidence="1" id="KW-0131">Cell cycle</keyword>
<keyword evidence="1" id="KW-0132">Cell division</keyword>
<protein>
    <submittedName>
        <fullName evidence="1">FtsZ-binding cell division protein ZapB</fullName>
    </submittedName>
</protein>
<dbReference type="GO" id="GO:0051301">
    <property type="term" value="P:cell division"/>
    <property type="evidence" value="ECO:0007669"/>
    <property type="project" value="UniProtKB-KW"/>
</dbReference>
<dbReference type="RefSeq" id="WP_183261030.1">
    <property type="nucleotide sequence ID" value="NZ_BAAAVZ010000008.1"/>
</dbReference>
<keyword evidence="2" id="KW-1185">Reference proteome</keyword>
<reference evidence="1 2" key="1">
    <citation type="submission" date="2020-08" db="EMBL/GenBank/DDBJ databases">
        <title>Genomic Encyclopedia of Type Strains, Phase IV (KMG-IV): sequencing the most valuable type-strain genomes for metagenomic binning, comparative biology and taxonomic classification.</title>
        <authorList>
            <person name="Goeker M."/>
        </authorList>
    </citation>
    <scope>NUCLEOTIDE SEQUENCE [LARGE SCALE GENOMIC DNA]</scope>
    <source>
        <strain evidence="1 2">DSM 7050</strain>
    </source>
</reference>
<proteinExistence type="predicted"/>